<evidence type="ECO:0000256" key="5">
    <source>
        <dbReference type="ARBA" id="ARBA00022475"/>
    </source>
</evidence>
<dbReference type="SUPFAM" id="SSF143865">
    <property type="entry name" value="CorA soluble domain-like"/>
    <property type="match status" value="1"/>
</dbReference>
<protein>
    <recommendedName>
        <fullName evidence="3 13">Magnesium transport protein CorA</fullName>
    </recommendedName>
</protein>
<dbReference type="PANTHER" id="PTHR47685">
    <property type="entry name" value="MAGNESIUM TRANSPORT PROTEIN CORA"/>
    <property type="match status" value="1"/>
</dbReference>
<keyword evidence="14" id="KW-0175">Coiled coil</keyword>
<dbReference type="AlphaFoldDB" id="A0A2P7SDN5"/>
<evidence type="ECO:0000313" key="16">
    <source>
        <dbReference type="Proteomes" id="UP000241229"/>
    </source>
</evidence>
<evidence type="ECO:0000256" key="4">
    <source>
        <dbReference type="ARBA" id="ARBA00022448"/>
    </source>
</evidence>
<comment type="subcellular location">
    <subcellularLocation>
        <location evidence="1">Cell inner membrane</location>
        <topology evidence="1">Multi-pass membrane protein</topology>
    </subcellularLocation>
    <subcellularLocation>
        <location evidence="13">Membrane</location>
        <topology evidence="13">Multi-pass membrane protein</topology>
    </subcellularLocation>
</comment>
<gene>
    <name evidence="13 15" type="primary">corA</name>
    <name evidence="15" type="ORF">C7I84_11535</name>
</gene>
<dbReference type="InterPro" id="IPR004488">
    <property type="entry name" value="Mg/Co-transport_prot_CorA"/>
</dbReference>
<dbReference type="InterPro" id="IPR045863">
    <property type="entry name" value="CorA_TM1_TM2"/>
</dbReference>
<dbReference type="Pfam" id="PF01544">
    <property type="entry name" value="CorA"/>
    <property type="match status" value="1"/>
</dbReference>
<dbReference type="GO" id="GO:0015087">
    <property type="term" value="F:cobalt ion transmembrane transporter activity"/>
    <property type="evidence" value="ECO:0007669"/>
    <property type="project" value="UniProtKB-UniRule"/>
</dbReference>
<accession>A0A2P7SDN5</accession>
<dbReference type="GO" id="GO:0005886">
    <property type="term" value="C:plasma membrane"/>
    <property type="evidence" value="ECO:0007669"/>
    <property type="project" value="UniProtKB-SubCell"/>
</dbReference>
<dbReference type="FunFam" id="1.20.58.340:FF:000001">
    <property type="entry name" value="Magnesium transport protein CorA"/>
    <property type="match status" value="1"/>
</dbReference>
<evidence type="ECO:0000256" key="10">
    <source>
        <dbReference type="ARBA" id="ARBA00023065"/>
    </source>
</evidence>
<dbReference type="GO" id="GO:0015099">
    <property type="term" value="F:nickel cation transmembrane transporter activity"/>
    <property type="evidence" value="ECO:0007669"/>
    <property type="project" value="TreeGrafter"/>
</dbReference>
<evidence type="ECO:0000256" key="3">
    <source>
        <dbReference type="ARBA" id="ARBA00019439"/>
    </source>
</evidence>
<evidence type="ECO:0000256" key="12">
    <source>
        <dbReference type="ARBA" id="ARBA00034269"/>
    </source>
</evidence>
<dbReference type="InterPro" id="IPR050829">
    <property type="entry name" value="CorA_MIT"/>
</dbReference>
<comment type="caution">
    <text evidence="15">The sequence shown here is derived from an EMBL/GenBank/DDBJ whole genome shotgun (WGS) entry which is preliminary data.</text>
</comment>
<dbReference type="InterPro" id="IPR002523">
    <property type="entry name" value="MgTranspt_CorA/ZnTranspt_ZntB"/>
</dbReference>
<dbReference type="InterPro" id="IPR045861">
    <property type="entry name" value="CorA_cytoplasmic_dom"/>
</dbReference>
<keyword evidence="5 13" id="KW-1003">Cell membrane</keyword>
<keyword evidence="10 13" id="KW-0406">Ion transport</keyword>
<organism evidence="15 16">
    <name type="scientific">Kumtagia ephedrae</name>
    <dbReference type="NCBI Taxonomy" id="2116701"/>
    <lineage>
        <taxon>Bacteria</taxon>
        <taxon>Pseudomonadati</taxon>
        <taxon>Pseudomonadota</taxon>
        <taxon>Alphaproteobacteria</taxon>
        <taxon>Hyphomicrobiales</taxon>
        <taxon>Phyllobacteriaceae</taxon>
        <taxon>Kumtagia</taxon>
    </lineage>
</organism>
<comment type="function">
    <text evidence="13">Mediates influx of magnesium ions.</text>
</comment>
<feature type="coiled-coil region" evidence="14">
    <location>
        <begin position="133"/>
        <end position="160"/>
    </location>
</feature>
<evidence type="ECO:0000256" key="9">
    <source>
        <dbReference type="ARBA" id="ARBA00022989"/>
    </source>
</evidence>
<name>A0A2P7SDN5_9HYPH</name>
<keyword evidence="11 13" id="KW-0472">Membrane</keyword>
<dbReference type="GO" id="GO:0015095">
    <property type="term" value="F:magnesium ion transmembrane transporter activity"/>
    <property type="evidence" value="ECO:0007669"/>
    <property type="project" value="UniProtKB-UniRule"/>
</dbReference>
<evidence type="ECO:0000256" key="1">
    <source>
        <dbReference type="ARBA" id="ARBA00004429"/>
    </source>
</evidence>
<evidence type="ECO:0000256" key="13">
    <source>
        <dbReference type="RuleBase" id="RU362010"/>
    </source>
</evidence>
<dbReference type="EMBL" id="PXYK01000009">
    <property type="protein sequence ID" value="PSJ60598.1"/>
    <property type="molecule type" value="Genomic_DNA"/>
</dbReference>
<dbReference type="CDD" id="cd12837">
    <property type="entry name" value="EcCorA-like_u1"/>
    <property type="match status" value="1"/>
</dbReference>
<evidence type="ECO:0000256" key="14">
    <source>
        <dbReference type="SAM" id="Coils"/>
    </source>
</evidence>
<keyword evidence="8 13" id="KW-0460">Magnesium</keyword>
<sequence length="324" mass="36464">MIRAFVMDNERLREVPDLLADQQRVIWADLFEPTDAEEALIERWIGVDVPTREEMEEIEISSRLYAEAGAYFMTATLPAHAEGDNHVIGPVTFVIAKDRLVTVRYHEPRAFQTFPMRAESADLNCVDGKAILIALLEAIVDRLADLLERASRDVVDLAREIFHPTEKKASKRDVNFQIILRRIGRKEQFISNVQDSLVSLQRLSTFLGNVAMAGNGGKDLRGRVKTLSRDVQSLVSHAESLSQKVTFLLDATLGMINIEQNAIIKIVSVAAVVFLPPTLVASVYGMNFSHMPELEWSFGYPLAIGVMVLAAVLPFWWFKQRGWL</sequence>
<keyword evidence="7 13" id="KW-0812">Transmembrane</keyword>
<dbReference type="RefSeq" id="WP_106772333.1">
    <property type="nucleotide sequence ID" value="NZ_PXYK01000009.1"/>
</dbReference>
<keyword evidence="9 13" id="KW-1133">Transmembrane helix</keyword>
<evidence type="ECO:0000256" key="7">
    <source>
        <dbReference type="ARBA" id="ARBA00022692"/>
    </source>
</evidence>
<comment type="similarity">
    <text evidence="2 13">Belongs to the CorA metal ion transporter (MIT) (TC 1.A.35) family.</text>
</comment>
<dbReference type="Gene3D" id="3.30.460.20">
    <property type="entry name" value="CorA soluble domain-like"/>
    <property type="match status" value="1"/>
</dbReference>
<evidence type="ECO:0000313" key="15">
    <source>
        <dbReference type="EMBL" id="PSJ60598.1"/>
    </source>
</evidence>
<dbReference type="Gene3D" id="1.20.58.340">
    <property type="entry name" value="Magnesium transport protein CorA, transmembrane region"/>
    <property type="match status" value="2"/>
</dbReference>
<dbReference type="OrthoDB" id="9803416at2"/>
<evidence type="ECO:0000256" key="2">
    <source>
        <dbReference type="ARBA" id="ARBA00009765"/>
    </source>
</evidence>
<evidence type="ECO:0000256" key="8">
    <source>
        <dbReference type="ARBA" id="ARBA00022842"/>
    </source>
</evidence>
<feature type="transmembrane region" description="Helical" evidence="13">
    <location>
        <begin position="262"/>
        <end position="286"/>
    </location>
</feature>
<keyword evidence="4 13" id="KW-0813">Transport</keyword>
<reference evidence="15 16" key="1">
    <citation type="submission" date="2018-03" db="EMBL/GenBank/DDBJ databases">
        <title>The draft genome of Mesorhizobium sp. 6GN-30.</title>
        <authorList>
            <person name="Liu L."/>
            <person name="Li L."/>
            <person name="Wang T."/>
            <person name="Zhang X."/>
            <person name="Liang L."/>
        </authorList>
    </citation>
    <scope>NUCLEOTIDE SEQUENCE [LARGE SCALE GENOMIC DNA]</scope>
    <source>
        <strain evidence="15 16">6GN30</strain>
    </source>
</reference>
<dbReference type="PANTHER" id="PTHR47685:SF1">
    <property type="entry name" value="MAGNESIUM TRANSPORT PROTEIN CORA"/>
    <property type="match status" value="1"/>
</dbReference>
<evidence type="ECO:0000256" key="11">
    <source>
        <dbReference type="ARBA" id="ARBA00023136"/>
    </source>
</evidence>
<keyword evidence="16" id="KW-1185">Reference proteome</keyword>
<feature type="transmembrane region" description="Helical" evidence="13">
    <location>
        <begin position="298"/>
        <end position="318"/>
    </location>
</feature>
<keyword evidence="6" id="KW-0997">Cell inner membrane</keyword>
<dbReference type="NCBIfam" id="TIGR00383">
    <property type="entry name" value="corA"/>
    <property type="match status" value="1"/>
</dbReference>
<evidence type="ECO:0000256" key="6">
    <source>
        <dbReference type="ARBA" id="ARBA00022519"/>
    </source>
</evidence>
<dbReference type="Proteomes" id="UP000241229">
    <property type="component" value="Unassembled WGS sequence"/>
</dbReference>
<proteinExistence type="inferred from homology"/>
<comment type="catalytic activity">
    <reaction evidence="12">
        <text>Mg(2+)(in) = Mg(2+)(out)</text>
        <dbReference type="Rhea" id="RHEA:29827"/>
        <dbReference type="ChEBI" id="CHEBI:18420"/>
    </reaction>
</comment>
<dbReference type="SUPFAM" id="SSF144083">
    <property type="entry name" value="Magnesium transport protein CorA, transmembrane region"/>
    <property type="match status" value="1"/>
</dbReference>